<proteinExistence type="predicted"/>
<dbReference type="EMBL" id="WKRA01000011">
    <property type="protein sequence ID" value="MSD16081.1"/>
    <property type="molecule type" value="Genomic_DNA"/>
</dbReference>
<evidence type="ECO:0000256" key="1">
    <source>
        <dbReference type="SAM" id="Phobius"/>
    </source>
</evidence>
<feature type="transmembrane region" description="Helical" evidence="1">
    <location>
        <begin position="232"/>
        <end position="248"/>
    </location>
</feature>
<evidence type="ECO:0000313" key="2">
    <source>
        <dbReference type="EMBL" id="MSD16081.1"/>
    </source>
</evidence>
<reference evidence="2 3" key="1">
    <citation type="journal article" date="2019" name="Nat. Med.">
        <title>A library of human gut bacterial isolates paired with longitudinal multiomics data enables mechanistic microbiome research.</title>
        <authorList>
            <person name="Poyet M."/>
            <person name="Groussin M."/>
            <person name="Gibbons S.M."/>
            <person name="Avila-Pacheco J."/>
            <person name="Jiang X."/>
            <person name="Kearney S.M."/>
            <person name="Perrotta A.R."/>
            <person name="Berdy B."/>
            <person name="Zhao S."/>
            <person name="Lieberman T.D."/>
            <person name="Swanson P.K."/>
            <person name="Smith M."/>
            <person name="Roesemann S."/>
            <person name="Alexander J.E."/>
            <person name="Rich S.A."/>
            <person name="Livny J."/>
            <person name="Vlamakis H."/>
            <person name="Clish C."/>
            <person name="Bullock K."/>
            <person name="Deik A."/>
            <person name="Scott J."/>
            <person name="Pierce K.A."/>
            <person name="Xavier R.J."/>
            <person name="Alm E.J."/>
        </authorList>
    </citation>
    <scope>NUCLEOTIDE SEQUENCE [LARGE SCALE GENOMIC DNA]</scope>
    <source>
        <strain evidence="2 3">BIOML-A3</strain>
    </source>
</reference>
<accession>A0A844DXJ2</accession>
<feature type="transmembrane region" description="Helical" evidence="1">
    <location>
        <begin position="77"/>
        <end position="93"/>
    </location>
</feature>
<gene>
    <name evidence="2" type="ORF">GKE72_08330</name>
</gene>
<protein>
    <recommendedName>
        <fullName evidence="4">Flp pilus assembly protein TadB</fullName>
    </recommendedName>
</protein>
<keyword evidence="1" id="KW-1133">Transmembrane helix</keyword>
<dbReference type="PANTHER" id="PTHR35007">
    <property type="entry name" value="INTEGRAL MEMBRANE PROTEIN-RELATED"/>
    <property type="match status" value="1"/>
</dbReference>
<feature type="transmembrane region" description="Helical" evidence="1">
    <location>
        <begin position="50"/>
        <end position="71"/>
    </location>
</feature>
<evidence type="ECO:0008006" key="4">
    <source>
        <dbReference type="Google" id="ProtNLM"/>
    </source>
</evidence>
<keyword evidence="1" id="KW-0812">Transmembrane</keyword>
<comment type="caution">
    <text evidence="2">The sequence shown here is derived from an EMBL/GenBank/DDBJ whole genome shotgun (WGS) entry which is preliminary data.</text>
</comment>
<sequence length="287" mass="33179">MVSGRKKATFSSGKNWKKKDLSVKVLKQKTDRRYRMEQWKRGTKERRRRYVSEAYVQTLAAAAGISMITAFLFYRSVWGMCTFFVFAPLCLKFRQKGEAARREVQIQKEFLTAMESVSGALMAGYSLESAWKYAQQETEQMYGIQGIFSRELRQLNQKLFMHEPMEQLLYELAERCDNEEMYHFAEILLYAKRSGGNMTEIIHRTVCRMQEKHEVLREITANVAAKRAEQKMMMLLLPLMLWFLTVSSPEYTGALYGNPAGVLVMSGCLAGYLGALFWAEKIVDIPV</sequence>
<feature type="transmembrane region" description="Helical" evidence="1">
    <location>
        <begin position="260"/>
        <end position="279"/>
    </location>
</feature>
<name>A0A844DXJ2_EUBRA</name>
<organism evidence="2 3">
    <name type="scientific">Eubacterium ramulus</name>
    <dbReference type="NCBI Taxonomy" id="39490"/>
    <lineage>
        <taxon>Bacteria</taxon>
        <taxon>Bacillati</taxon>
        <taxon>Bacillota</taxon>
        <taxon>Clostridia</taxon>
        <taxon>Eubacteriales</taxon>
        <taxon>Eubacteriaceae</taxon>
        <taxon>Eubacterium</taxon>
    </lineage>
</organism>
<evidence type="ECO:0000313" key="3">
    <source>
        <dbReference type="Proteomes" id="UP000431304"/>
    </source>
</evidence>
<dbReference type="AlphaFoldDB" id="A0A844DXJ2"/>
<keyword evidence="1" id="KW-0472">Membrane</keyword>
<dbReference type="PANTHER" id="PTHR35007:SF1">
    <property type="entry name" value="PILUS ASSEMBLY PROTEIN"/>
    <property type="match status" value="1"/>
</dbReference>
<dbReference type="Proteomes" id="UP000431304">
    <property type="component" value="Unassembled WGS sequence"/>
</dbReference>